<organism evidence="1 2">
    <name type="scientific">Polyangium jinanense</name>
    <dbReference type="NCBI Taxonomy" id="2829994"/>
    <lineage>
        <taxon>Bacteria</taxon>
        <taxon>Pseudomonadati</taxon>
        <taxon>Myxococcota</taxon>
        <taxon>Polyangia</taxon>
        <taxon>Polyangiales</taxon>
        <taxon>Polyangiaceae</taxon>
        <taxon>Polyangium</taxon>
    </lineage>
</organism>
<dbReference type="AlphaFoldDB" id="A0A9X3XH09"/>
<dbReference type="RefSeq" id="WP_272428674.1">
    <property type="nucleotide sequence ID" value="NZ_JAGTJJ010000108.1"/>
</dbReference>
<gene>
    <name evidence="1" type="ORF">KEG57_53405</name>
</gene>
<proteinExistence type="predicted"/>
<comment type="caution">
    <text evidence="1">The sequence shown here is derived from an EMBL/GenBank/DDBJ whole genome shotgun (WGS) entry which is preliminary data.</text>
</comment>
<reference evidence="1 2" key="1">
    <citation type="submission" date="2021-04" db="EMBL/GenBank/DDBJ databases">
        <title>Genome analysis of Polyangium sp.</title>
        <authorList>
            <person name="Li Y."/>
            <person name="Wang J."/>
        </authorList>
    </citation>
    <scope>NUCLEOTIDE SEQUENCE [LARGE SCALE GENOMIC DNA]</scope>
    <source>
        <strain evidence="1 2">SDU14</strain>
    </source>
</reference>
<dbReference type="EMBL" id="JAGTJJ010000108">
    <property type="protein sequence ID" value="MDC3989370.1"/>
    <property type="molecule type" value="Genomic_DNA"/>
</dbReference>
<sequence>MKSTVSFEIDLAVAESAKVPTVPSPLAEAKAFGDALAAQKHMTRHVDQMRDAAGLAKAFQPLKALRPFKK</sequence>
<name>A0A9X3XH09_9BACT</name>
<protein>
    <submittedName>
        <fullName evidence="1">Uncharacterized protein</fullName>
    </submittedName>
</protein>
<evidence type="ECO:0000313" key="2">
    <source>
        <dbReference type="Proteomes" id="UP001151081"/>
    </source>
</evidence>
<accession>A0A9X3XH09</accession>
<dbReference type="Proteomes" id="UP001151081">
    <property type="component" value="Unassembled WGS sequence"/>
</dbReference>
<evidence type="ECO:0000313" key="1">
    <source>
        <dbReference type="EMBL" id="MDC3989370.1"/>
    </source>
</evidence>
<keyword evidence="2" id="KW-1185">Reference proteome</keyword>